<feature type="transmembrane region" description="Helical" evidence="7">
    <location>
        <begin position="674"/>
        <end position="693"/>
    </location>
</feature>
<evidence type="ECO:0000256" key="2">
    <source>
        <dbReference type="ARBA" id="ARBA00022475"/>
    </source>
</evidence>
<comment type="subcellular location">
    <subcellularLocation>
        <location evidence="1">Cell membrane</location>
        <topology evidence="1">Multi-pass membrane protein</topology>
    </subcellularLocation>
</comment>
<dbReference type="InterPro" id="IPR036465">
    <property type="entry name" value="vWFA_dom_sf"/>
</dbReference>
<evidence type="ECO:0000259" key="9">
    <source>
        <dbReference type="PROSITE" id="PS50234"/>
    </source>
</evidence>
<dbReference type="SUPFAM" id="SSF53300">
    <property type="entry name" value="vWA-like"/>
    <property type="match status" value="1"/>
</dbReference>
<feature type="chain" id="PRO_5045534523" evidence="8">
    <location>
        <begin position="24"/>
        <end position="733"/>
    </location>
</feature>
<feature type="signal peptide" evidence="8">
    <location>
        <begin position="1"/>
        <end position="23"/>
    </location>
</feature>
<evidence type="ECO:0000313" key="11">
    <source>
        <dbReference type="Proteomes" id="UP001595850"/>
    </source>
</evidence>
<evidence type="ECO:0000256" key="6">
    <source>
        <dbReference type="SAM" id="MobiDB-lite"/>
    </source>
</evidence>
<organism evidence="10 11">
    <name type="scientific">Planomonospora corallina</name>
    <dbReference type="NCBI Taxonomy" id="1806052"/>
    <lineage>
        <taxon>Bacteria</taxon>
        <taxon>Bacillati</taxon>
        <taxon>Actinomycetota</taxon>
        <taxon>Actinomycetes</taxon>
        <taxon>Streptosporangiales</taxon>
        <taxon>Streptosporangiaceae</taxon>
        <taxon>Planomonospora</taxon>
    </lineage>
</organism>
<dbReference type="Gene3D" id="1.20.81.30">
    <property type="entry name" value="Type II secretion system (T2SS), domain F"/>
    <property type="match status" value="1"/>
</dbReference>
<feature type="region of interest" description="Disordered" evidence="6">
    <location>
        <begin position="41"/>
        <end position="61"/>
    </location>
</feature>
<feature type="region of interest" description="Disordered" evidence="6">
    <location>
        <begin position="321"/>
        <end position="379"/>
    </location>
</feature>
<dbReference type="InterPro" id="IPR042094">
    <property type="entry name" value="T2SS_GspF_sf"/>
</dbReference>
<keyword evidence="3 7" id="KW-0812">Transmembrane</keyword>
<evidence type="ECO:0000256" key="5">
    <source>
        <dbReference type="ARBA" id="ARBA00023136"/>
    </source>
</evidence>
<accession>A0ABV8I737</accession>
<feature type="domain" description="VWFA" evidence="9">
    <location>
        <begin position="130"/>
        <end position="303"/>
    </location>
</feature>
<evidence type="ECO:0000256" key="3">
    <source>
        <dbReference type="ARBA" id="ARBA00022692"/>
    </source>
</evidence>
<dbReference type="CDD" id="cd00198">
    <property type="entry name" value="vWFA"/>
    <property type="match status" value="1"/>
</dbReference>
<evidence type="ECO:0000313" key="10">
    <source>
        <dbReference type="EMBL" id="MFC4058827.1"/>
    </source>
</evidence>
<dbReference type="InterPro" id="IPR018076">
    <property type="entry name" value="T2SS_GspF_dom"/>
</dbReference>
<dbReference type="PANTHER" id="PTHR35007">
    <property type="entry name" value="INTEGRAL MEMBRANE PROTEIN-RELATED"/>
    <property type="match status" value="1"/>
</dbReference>
<dbReference type="Pfam" id="PF13519">
    <property type="entry name" value="VWA_2"/>
    <property type="match status" value="1"/>
</dbReference>
<gene>
    <name evidence="10" type="ORF">ACFOWE_11010</name>
</gene>
<evidence type="ECO:0000256" key="8">
    <source>
        <dbReference type="SAM" id="SignalP"/>
    </source>
</evidence>
<dbReference type="PROSITE" id="PS50234">
    <property type="entry name" value="VWFA"/>
    <property type="match status" value="1"/>
</dbReference>
<feature type="compositionally biased region" description="Low complexity" evidence="6">
    <location>
        <begin position="346"/>
        <end position="376"/>
    </location>
</feature>
<dbReference type="EMBL" id="JBHSBM010000014">
    <property type="protein sequence ID" value="MFC4058827.1"/>
    <property type="molecule type" value="Genomic_DNA"/>
</dbReference>
<feature type="transmembrane region" description="Helical" evidence="7">
    <location>
        <begin position="705"/>
        <end position="725"/>
    </location>
</feature>
<sequence>MRVVRVARIALLGPLLAVLTVLAGPPAAAAHGPSLAGPPAAVDGPSLAGPPAAVDGPSLAGPPAAVDGPSLAVSAVRAVPGAAEFYLTARDLPEGVSLERARITVHAGGVPLAATAEPAGTGDADAPARAVVIVFDASGSMAGRALTEARGAALRYAAAVPADVRIGLVRVGDRAETALEPTTDRDAFTAAVRGLRARGETALYDGVTAGRELLAASGGDRRLLVLSDGADTSSGTSLNLLALRLRRDPVPVDVVAFGTRTDDGALRRLAASGTGSGRVRHATGDGELAEAFLSAAASFSAPVRVTVRVPDSLAGRTARLTVEVRAGGRTSHAPQGGGAPPPPDGASPDGASPDGASPDDASPDGASPDGASPDGGEPVVASATTTVRFAAALPSASSAGPPAAAAPSAGPPAWLYPAGIAALLLAVAAAAAALAPPRRGLSAARLAQLDLAAGGRTAAAGGAGAAILGVPEAALALTDKVVRARGRHERLTARLEEAGMKLLPHEWTLLRIGVAAGAALVLGLLLSPLAGILLGPGPAWAGCELYRRNRASRRARLFAEHLPDALQLVVGSLRSGFSLGQALAALVKEAAEPVSTEFGRALAETRLGVDLEDALERAAERTRCRDLSWLVMAIRIQHEVGGNLAEIMATAVDTMRERAQLRRHVRTLTAEGRLSAYVLTGLPIGIGAWMFAIREEYVRPLYTEPLGITMLVAAVLLVAAGAFWMSRLVKVEV</sequence>
<comment type="caution">
    <text evidence="10">The sequence shown here is derived from an EMBL/GenBank/DDBJ whole genome shotgun (WGS) entry which is preliminary data.</text>
</comment>
<name>A0ABV8I737_9ACTN</name>
<dbReference type="Pfam" id="PF00482">
    <property type="entry name" value="T2SSF"/>
    <property type="match status" value="1"/>
</dbReference>
<dbReference type="SMART" id="SM00327">
    <property type="entry name" value="VWA"/>
    <property type="match status" value="1"/>
</dbReference>
<reference evidence="11" key="1">
    <citation type="journal article" date="2019" name="Int. J. Syst. Evol. Microbiol.">
        <title>The Global Catalogue of Microorganisms (GCM) 10K type strain sequencing project: providing services to taxonomists for standard genome sequencing and annotation.</title>
        <authorList>
            <consortium name="The Broad Institute Genomics Platform"/>
            <consortium name="The Broad Institute Genome Sequencing Center for Infectious Disease"/>
            <person name="Wu L."/>
            <person name="Ma J."/>
        </authorList>
    </citation>
    <scope>NUCLEOTIDE SEQUENCE [LARGE SCALE GENOMIC DNA]</scope>
    <source>
        <strain evidence="11">TBRC 4489</strain>
    </source>
</reference>
<keyword evidence="2" id="KW-1003">Cell membrane</keyword>
<dbReference type="PANTHER" id="PTHR35007:SF1">
    <property type="entry name" value="PILUS ASSEMBLY PROTEIN"/>
    <property type="match status" value="1"/>
</dbReference>
<keyword evidence="11" id="KW-1185">Reference proteome</keyword>
<dbReference type="RefSeq" id="WP_377287149.1">
    <property type="nucleotide sequence ID" value="NZ_JBHSBM010000014.1"/>
</dbReference>
<keyword evidence="8" id="KW-0732">Signal</keyword>
<protein>
    <submittedName>
        <fullName evidence="10">Type II secretion system F family protein</fullName>
    </submittedName>
</protein>
<dbReference type="InterPro" id="IPR002035">
    <property type="entry name" value="VWF_A"/>
</dbReference>
<keyword evidence="4 7" id="KW-1133">Transmembrane helix</keyword>
<evidence type="ECO:0000256" key="1">
    <source>
        <dbReference type="ARBA" id="ARBA00004651"/>
    </source>
</evidence>
<dbReference type="Gene3D" id="3.40.50.410">
    <property type="entry name" value="von Willebrand factor, type A domain"/>
    <property type="match status" value="1"/>
</dbReference>
<proteinExistence type="predicted"/>
<evidence type="ECO:0000256" key="4">
    <source>
        <dbReference type="ARBA" id="ARBA00022989"/>
    </source>
</evidence>
<keyword evidence="5 7" id="KW-0472">Membrane</keyword>
<feature type="transmembrane region" description="Helical" evidence="7">
    <location>
        <begin position="414"/>
        <end position="435"/>
    </location>
</feature>
<evidence type="ECO:0000256" key="7">
    <source>
        <dbReference type="SAM" id="Phobius"/>
    </source>
</evidence>
<dbReference type="Proteomes" id="UP001595850">
    <property type="component" value="Unassembled WGS sequence"/>
</dbReference>